<sequence>MTSSPGNATAPRVITTKTPAPSRVSHDCNTSSTELVAAYTPATTSPARGTDSNTTAAESSVVPQAHTGSGSTAADGCGDQVTSNSRSGPELDTAARNC</sequence>
<organism evidence="3 4">
    <name type="scientific">Mycobacterium tuberculosis</name>
    <dbReference type="NCBI Taxonomy" id="1773"/>
    <lineage>
        <taxon>Bacteria</taxon>
        <taxon>Bacillati</taxon>
        <taxon>Actinomycetota</taxon>
        <taxon>Actinomycetes</taxon>
        <taxon>Mycobacteriales</taxon>
        <taxon>Mycobacteriaceae</taxon>
        <taxon>Mycobacterium</taxon>
        <taxon>Mycobacterium tuberculosis complex</taxon>
    </lineage>
</organism>
<feature type="compositionally biased region" description="Polar residues" evidence="1">
    <location>
        <begin position="41"/>
        <end position="72"/>
    </location>
</feature>
<evidence type="ECO:0000313" key="5">
    <source>
        <dbReference type="Proteomes" id="UP000046947"/>
    </source>
</evidence>
<gene>
    <name evidence="2" type="ORF">ERS007688_03139</name>
    <name evidence="3" type="ORF">ERS007703_05311</name>
</gene>
<proteinExistence type="predicted"/>
<name>A0A0T9E4X4_MYCTX</name>
<dbReference type="Proteomes" id="UP000038802">
    <property type="component" value="Unassembled WGS sequence"/>
</dbReference>
<dbReference type="Proteomes" id="UP000046947">
    <property type="component" value="Unassembled WGS sequence"/>
</dbReference>
<reference evidence="3" key="2">
    <citation type="submission" date="2015-03" db="EMBL/GenBank/DDBJ databases">
        <authorList>
            <person name="Murphy D."/>
        </authorList>
    </citation>
    <scope>NUCLEOTIDE SEQUENCE [LARGE SCALE GENOMIC DNA]</scope>
    <source>
        <strain evidence="3">K00500041</strain>
    </source>
</reference>
<protein>
    <submittedName>
        <fullName evidence="3">Uncharacterized protein</fullName>
    </submittedName>
</protein>
<reference evidence="4 5" key="1">
    <citation type="submission" date="2015-03" db="EMBL/GenBank/DDBJ databases">
        <authorList>
            <consortium name="Pathogen Informatics"/>
        </authorList>
    </citation>
    <scope>NUCLEOTIDE SEQUENCE [LARGE SCALE GENOMIC DNA]</scope>
    <source>
        <strain evidence="2 5">H09601792</strain>
        <strain evidence="4">K00500041</strain>
    </source>
</reference>
<evidence type="ECO:0000313" key="4">
    <source>
        <dbReference type="Proteomes" id="UP000038802"/>
    </source>
</evidence>
<dbReference type="AlphaFoldDB" id="A0A0T9E4X4"/>
<feature type="region of interest" description="Disordered" evidence="1">
    <location>
        <begin position="41"/>
        <end position="98"/>
    </location>
</feature>
<feature type="region of interest" description="Disordered" evidence="1">
    <location>
        <begin position="1"/>
        <end position="29"/>
    </location>
</feature>
<evidence type="ECO:0000313" key="2">
    <source>
        <dbReference type="EMBL" id="CFE63678.1"/>
    </source>
</evidence>
<evidence type="ECO:0000256" key="1">
    <source>
        <dbReference type="SAM" id="MobiDB-lite"/>
    </source>
</evidence>
<dbReference type="EMBL" id="CSAE01001333">
    <property type="protein sequence ID" value="COX52073.1"/>
    <property type="molecule type" value="Genomic_DNA"/>
</dbReference>
<dbReference type="EMBL" id="CFOH01000625">
    <property type="protein sequence ID" value="CFE63678.1"/>
    <property type="molecule type" value="Genomic_DNA"/>
</dbReference>
<evidence type="ECO:0000313" key="3">
    <source>
        <dbReference type="EMBL" id="COX52073.1"/>
    </source>
</evidence>
<accession>A0A0T9E4X4</accession>